<feature type="compositionally biased region" description="Polar residues" evidence="1">
    <location>
        <begin position="140"/>
        <end position="149"/>
    </location>
</feature>
<evidence type="ECO:0000313" key="4">
    <source>
        <dbReference type="Proteomes" id="UP000243723"/>
    </source>
</evidence>
<accession>A0A2P7YWF9</accession>
<protein>
    <submittedName>
        <fullName evidence="3">Uncharacterized protein</fullName>
    </submittedName>
</protein>
<feature type="compositionally biased region" description="Polar residues" evidence="1">
    <location>
        <begin position="109"/>
        <end position="124"/>
    </location>
</feature>
<keyword evidence="4" id="KW-1185">Reference proteome</keyword>
<feature type="compositionally biased region" description="Polar residues" evidence="1">
    <location>
        <begin position="203"/>
        <end position="216"/>
    </location>
</feature>
<keyword evidence="2" id="KW-0812">Transmembrane</keyword>
<feature type="region of interest" description="Disordered" evidence="1">
    <location>
        <begin position="182"/>
        <end position="292"/>
    </location>
</feature>
<feature type="compositionally biased region" description="Polar residues" evidence="1">
    <location>
        <begin position="283"/>
        <end position="292"/>
    </location>
</feature>
<keyword evidence="2" id="KW-1133">Transmembrane helix</keyword>
<dbReference type="EMBL" id="NHZQ01000358">
    <property type="protein sequence ID" value="PSK40313.1"/>
    <property type="molecule type" value="Genomic_DNA"/>
</dbReference>
<evidence type="ECO:0000256" key="1">
    <source>
        <dbReference type="SAM" id="MobiDB-lite"/>
    </source>
</evidence>
<sequence length="292" mass="30995">MAFGLWCGNSTVPVMLLGAAGSTLLSIVQHAILFASIAAGLGHAEAVVSEAPYDWRSASKLFQAMQILFVLSYGLAKLTVATLVYKLFSAQMGSSKRVCQRKQQLASVSTKYPSRGSQQGTGQINPPPTPQPVHVGGNRVSVSTNPGDTTSREGQARQAVAQYNNFKDSDTSSARPLVATNVVPPQQGFPKGAVVATDKSKGRSSLETYQKLSQANDPRGRQTIDARVSKNDDGERHTTDQLRSKQSAPASATHVEQSTNALTGQLDRQQTGRTGPPPGTQGFNVGNTFPGR</sequence>
<comment type="caution">
    <text evidence="3">The sequence shown here is derived from an EMBL/GenBank/DDBJ whole genome shotgun (WGS) entry which is preliminary data.</text>
</comment>
<feature type="compositionally biased region" description="Basic and acidic residues" evidence="1">
    <location>
        <begin position="218"/>
        <end position="243"/>
    </location>
</feature>
<feature type="compositionally biased region" description="Polar residues" evidence="1">
    <location>
        <begin position="244"/>
        <end position="267"/>
    </location>
</feature>
<dbReference type="AlphaFoldDB" id="A0A2P7YWF9"/>
<proteinExistence type="predicted"/>
<dbReference type="Proteomes" id="UP000243723">
    <property type="component" value="Unassembled WGS sequence"/>
</dbReference>
<dbReference type="OrthoDB" id="3918601at2759"/>
<evidence type="ECO:0000256" key="2">
    <source>
        <dbReference type="SAM" id="Phobius"/>
    </source>
</evidence>
<feature type="transmembrane region" description="Helical" evidence="2">
    <location>
        <begin position="68"/>
        <end position="88"/>
    </location>
</feature>
<feature type="region of interest" description="Disordered" evidence="1">
    <location>
        <begin position="109"/>
        <end position="156"/>
    </location>
</feature>
<keyword evidence="2" id="KW-0472">Membrane</keyword>
<gene>
    <name evidence="3" type="ORF">B9Z65_17</name>
</gene>
<reference evidence="3 4" key="1">
    <citation type="submission" date="2017-05" db="EMBL/GenBank/DDBJ databases">
        <title>Draft genome sequence of Elsinoe australis.</title>
        <authorList>
            <person name="Cheng Q."/>
        </authorList>
    </citation>
    <scope>NUCLEOTIDE SEQUENCE [LARGE SCALE GENOMIC DNA]</scope>
    <source>
        <strain evidence="3 4">NL1</strain>
    </source>
</reference>
<name>A0A2P7YWF9_9PEZI</name>
<organism evidence="3 4">
    <name type="scientific">Elsinoe australis</name>
    <dbReference type="NCBI Taxonomy" id="40998"/>
    <lineage>
        <taxon>Eukaryota</taxon>
        <taxon>Fungi</taxon>
        <taxon>Dikarya</taxon>
        <taxon>Ascomycota</taxon>
        <taxon>Pezizomycotina</taxon>
        <taxon>Dothideomycetes</taxon>
        <taxon>Dothideomycetidae</taxon>
        <taxon>Myriangiales</taxon>
        <taxon>Elsinoaceae</taxon>
        <taxon>Elsinoe</taxon>
    </lineage>
</organism>
<evidence type="ECO:0000313" key="3">
    <source>
        <dbReference type="EMBL" id="PSK40313.1"/>
    </source>
</evidence>